<evidence type="ECO:0000256" key="4">
    <source>
        <dbReference type="ARBA" id="ARBA00022692"/>
    </source>
</evidence>
<evidence type="ECO:0000313" key="13">
    <source>
        <dbReference type="EMBL" id="MFC3117239.1"/>
    </source>
</evidence>
<keyword evidence="4 11" id="KW-0812">Transmembrane</keyword>
<evidence type="ECO:0000256" key="8">
    <source>
        <dbReference type="ARBA" id="ARBA00023136"/>
    </source>
</evidence>
<keyword evidence="14" id="KW-1185">Reference proteome</keyword>
<comment type="caution">
    <text evidence="13">The sequence shown here is derived from an EMBL/GenBank/DDBJ whole genome shotgun (WGS) entry which is preliminary data.</text>
</comment>
<feature type="transmembrane region" description="Helical" evidence="11">
    <location>
        <begin position="148"/>
        <end position="167"/>
    </location>
</feature>
<feature type="transmembrane region" description="Helical" evidence="11">
    <location>
        <begin position="33"/>
        <end position="50"/>
    </location>
</feature>
<dbReference type="Pfam" id="PF03600">
    <property type="entry name" value="CitMHS"/>
    <property type="match status" value="1"/>
</dbReference>
<evidence type="ECO:0000256" key="7">
    <source>
        <dbReference type="ARBA" id="ARBA00023065"/>
    </source>
</evidence>
<keyword evidence="8 11" id="KW-0472">Membrane</keyword>
<feature type="transmembrane region" description="Helical" evidence="11">
    <location>
        <begin position="322"/>
        <end position="344"/>
    </location>
</feature>
<sequence>MTMSIEIVLVIFAVLALLGVVLEEVIHINKAKTTLFFGSLSWLVMFMFAGGHEQQEVMLEKLNHNLLEIATLWLFLMATMTFVAYLNAKGIVQSVVQRLCPAQMSLRNLMLLVALFAMMLSMVCDNVTATLVTLGLVHAFDVDKRTRIKLAVLVVFAVNSGGVALITGDVTTLMIFLSGHVTMPQLLVLWLPAIAGVMVLALLMFPGISGHVTIEKDTKVFTGMDWAIVGTFFSTILCTMLFNFFFGVPPVLTFLTGLSIMFFIGHFMDMDPHEIRILEYVRQIEYETLLFFLGILLLVGMLKEIGTLDLLTNFYAQLAPQYANYLMGLFSALIDNVPLTAALLKSEPVLPTSEWLALTYGVGVGGSLLAIGSAAGIIAMSKVKGLTFGAYLRYTPLVLIAYTVGYIVALLIATSLFGHSV</sequence>
<dbReference type="Proteomes" id="UP001595555">
    <property type="component" value="Unassembled WGS sequence"/>
</dbReference>
<feature type="transmembrane region" description="Helical" evidence="11">
    <location>
        <begin position="187"/>
        <end position="205"/>
    </location>
</feature>
<reference evidence="14" key="1">
    <citation type="journal article" date="2019" name="Int. J. Syst. Evol. Microbiol.">
        <title>The Global Catalogue of Microorganisms (GCM) 10K type strain sequencing project: providing services to taxonomists for standard genome sequencing and annotation.</title>
        <authorList>
            <consortium name="The Broad Institute Genomics Platform"/>
            <consortium name="The Broad Institute Genome Sequencing Center for Infectious Disease"/>
            <person name="Wu L."/>
            <person name="Ma J."/>
        </authorList>
    </citation>
    <scope>NUCLEOTIDE SEQUENCE [LARGE SCALE GENOMIC DNA]</scope>
    <source>
        <strain evidence="14">KCTC 52237</strain>
    </source>
</reference>
<evidence type="ECO:0000256" key="2">
    <source>
        <dbReference type="ARBA" id="ARBA00022448"/>
    </source>
</evidence>
<evidence type="ECO:0000256" key="3">
    <source>
        <dbReference type="ARBA" id="ARBA00022449"/>
    </source>
</evidence>
<feature type="domain" description="Citrate transporter-like" evidence="12">
    <location>
        <begin position="38"/>
        <end position="345"/>
    </location>
</feature>
<keyword evidence="3" id="KW-0050">Antiport</keyword>
<gene>
    <name evidence="13" type="primary">nhaD</name>
    <name evidence="13" type="ORF">ACFODX_16845</name>
</gene>
<evidence type="ECO:0000256" key="10">
    <source>
        <dbReference type="ARBA" id="ARBA00025753"/>
    </source>
</evidence>
<feature type="transmembrane region" description="Helical" evidence="11">
    <location>
        <begin position="108"/>
        <end position="136"/>
    </location>
</feature>
<proteinExistence type="inferred from homology"/>
<dbReference type="RefSeq" id="WP_378121305.1">
    <property type="nucleotide sequence ID" value="NZ_JBHRTF010000016.1"/>
</dbReference>
<keyword evidence="6" id="KW-0915">Sodium</keyword>
<keyword evidence="2" id="KW-0813">Transport</keyword>
<accession>A0ABV7FHY9</accession>
<feature type="transmembrane region" description="Helical" evidence="11">
    <location>
        <begin position="356"/>
        <end position="379"/>
    </location>
</feature>
<evidence type="ECO:0000256" key="11">
    <source>
        <dbReference type="SAM" id="Phobius"/>
    </source>
</evidence>
<dbReference type="InterPro" id="IPR045016">
    <property type="entry name" value="NhaD-like"/>
</dbReference>
<feature type="transmembrane region" description="Helical" evidence="11">
    <location>
        <begin position="289"/>
        <end position="316"/>
    </location>
</feature>
<evidence type="ECO:0000256" key="5">
    <source>
        <dbReference type="ARBA" id="ARBA00022989"/>
    </source>
</evidence>
<evidence type="ECO:0000256" key="1">
    <source>
        <dbReference type="ARBA" id="ARBA00004141"/>
    </source>
</evidence>
<keyword evidence="7" id="KW-0406">Ion transport</keyword>
<dbReference type="NCBIfam" id="NF038006">
    <property type="entry name" value="NhaD_1"/>
    <property type="match status" value="2"/>
</dbReference>
<dbReference type="PANTHER" id="PTHR43269">
    <property type="entry name" value="SODIUM/PROTON ANTIPORTER 1-RELATED"/>
    <property type="match status" value="1"/>
</dbReference>
<comment type="subcellular location">
    <subcellularLocation>
        <location evidence="1">Membrane</location>
        <topology evidence="1">Multi-pass membrane protein</topology>
    </subcellularLocation>
</comment>
<evidence type="ECO:0000259" key="12">
    <source>
        <dbReference type="Pfam" id="PF03600"/>
    </source>
</evidence>
<name>A0ABV7FHY9_9GAMM</name>
<feature type="transmembrane region" description="Helical" evidence="11">
    <location>
        <begin position="226"/>
        <end position="245"/>
    </location>
</feature>
<feature type="transmembrane region" description="Helical" evidence="11">
    <location>
        <begin position="70"/>
        <end position="88"/>
    </location>
</feature>
<organism evidence="13 14">
    <name type="scientific">Cellvibrio fontiphilus</name>
    <dbReference type="NCBI Taxonomy" id="1815559"/>
    <lineage>
        <taxon>Bacteria</taxon>
        <taxon>Pseudomonadati</taxon>
        <taxon>Pseudomonadota</taxon>
        <taxon>Gammaproteobacteria</taxon>
        <taxon>Cellvibrionales</taxon>
        <taxon>Cellvibrionaceae</taxon>
        <taxon>Cellvibrio</taxon>
    </lineage>
</organism>
<feature type="transmembrane region" description="Helical" evidence="11">
    <location>
        <begin position="399"/>
        <end position="418"/>
    </location>
</feature>
<feature type="transmembrane region" description="Helical" evidence="11">
    <location>
        <begin position="251"/>
        <end position="268"/>
    </location>
</feature>
<protein>
    <submittedName>
        <fullName evidence="13">Sodium:proton antiporter NhaD</fullName>
    </submittedName>
</protein>
<evidence type="ECO:0000313" key="14">
    <source>
        <dbReference type="Proteomes" id="UP001595555"/>
    </source>
</evidence>
<dbReference type="EMBL" id="JBHRTF010000016">
    <property type="protein sequence ID" value="MFC3117239.1"/>
    <property type="molecule type" value="Genomic_DNA"/>
</dbReference>
<evidence type="ECO:0000256" key="6">
    <source>
        <dbReference type="ARBA" id="ARBA00023053"/>
    </source>
</evidence>
<keyword evidence="5 11" id="KW-1133">Transmembrane helix</keyword>
<dbReference type="InterPro" id="IPR004680">
    <property type="entry name" value="Cit_transptr-like_dom"/>
</dbReference>
<evidence type="ECO:0000256" key="9">
    <source>
        <dbReference type="ARBA" id="ARBA00023201"/>
    </source>
</evidence>
<dbReference type="PANTHER" id="PTHR43269:SF2">
    <property type="entry name" value="SODIUM_PROTON ANTIPORTER 1-RELATED"/>
    <property type="match status" value="1"/>
</dbReference>
<keyword evidence="9" id="KW-0739">Sodium transport</keyword>
<comment type="similarity">
    <text evidence="10">Belongs to the NhaD Na(+)/H(+) (TC 2.A.62) antiporter family.</text>
</comment>